<gene>
    <name evidence="2" type="ORF">FEZ08_01685</name>
</gene>
<dbReference type="RefSeq" id="WP_138189964.1">
    <property type="nucleotide sequence ID" value="NZ_VBWP01000001.1"/>
</dbReference>
<accession>A0A5R8QI04</accession>
<keyword evidence="3" id="KW-1185">Reference proteome</keyword>
<reference evidence="2 3" key="1">
    <citation type="submission" date="2019-05" db="EMBL/GenBank/DDBJ databases">
        <title>Culicoidintestinum kansasii gen. nov., sp. nov. from the gastrointestinal tract of the biting midge, Culicoides sonorensis.</title>
        <authorList>
            <person name="Neupane S."/>
            <person name="Ghosh A."/>
            <person name="Gunther S."/>
            <person name="Martin K."/>
            <person name="Zurek L."/>
        </authorList>
    </citation>
    <scope>NUCLEOTIDE SEQUENCE [LARGE SCALE GENOMIC DNA]</scope>
    <source>
        <strain evidence="2 3">CS-1</strain>
    </source>
</reference>
<evidence type="ECO:0000313" key="3">
    <source>
        <dbReference type="Proteomes" id="UP000306912"/>
    </source>
</evidence>
<dbReference type="Proteomes" id="UP000306912">
    <property type="component" value="Unassembled WGS sequence"/>
</dbReference>
<dbReference type="EMBL" id="VBWP01000001">
    <property type="protein sequence ID" value="TLG77356.1"/>
    <property type="molecule type" value="Genomic_DNA"/>
</dbReference>
<dbReference type="InParanoid" id="A0A5R8QI04"/>
<protein>
    <submittedName>
        <fullName evidence="2">Uncharacterized protein</fullName>
    </submittedName>
</protein>
<comment type="caution">
    <text evidence="2">The sequence shown here is derived from an EMBL/GenBank/DDBJ whole genome shotgun (WGS) entry which is preliminary data.</text>
</comment>
<evidence type="ECO:0000256" key="1">
    <source>
        <dbReference type="SAM" id="Phobius"/>
    </source>
</evidence>
<organism evidence="2 3">
    <name type="scientific">Culicoidibacter larvae</name>
    <dbReference type="NCBI Taxonomy" id="2579976"/>
    <lineage>
        <taxon>Bacteria</taxon>
        <taxon>Bacillati</taxon>
        <taxon>Bacillota</taxon>
        <taxon>Culicoidibacteria</taxon>
        <taxon>Culicoidibacterales</taxon>
        <taxon>Culicoidibacteraceae</taxon>
        <taxon>Culicoidibacter</taxon>
    </lineage>
</organism>
<feature type="transmembrane region" description="Helical" evidence="1">
    <location>
        <begin position="12"/>
        <end position="35"/>
    </location>
</feature>
<keyword evidence="1" id="KW-1133">Transmembrane helix</keyword>
<name>A0A5R8QI04_9FIRM</name>
<evidence type="ECO:0000313" key="2">
    <source>
        <dbReference type="EMBL" id="TLG77356.1"/>
    </source>
</evidence>
<sequence length="231" mass="26451">MLLEEPIAFLKFLNIILFGSVFCFYILSSIISYWFRKKRKLKVNKSFRYDNGKPTLEFRVPLYYSTPMEDEVWSTFEQDQLFTYKNNDYIIAQIVEEQNKKTIANCIVFAFICKKIVVSLVPKHQLSKAEVQNGDRYITHGDGSPIIKDSKNVTINNNALNSLKELNDFFLNANLQDVPDKSFILECISLIKNNHNLGDKKTDFIITLGNYAKTVPAIATAIASVISLLTN</sequence>
<proteinExistence type="predicted"/>
<dbReference type="AlphaFoldDB" id="A0A5R8QI04"/>
<keyword evidence="1" id="KW-0472">Membrane</keyword>
<keyword evidence="1" id="KW-0812">Transmembrane</keyword>